<comment type="caution">
    <text evidence="2">The sequence shown here is derived from an EMBL/GenBank/DDBJ whole genome shotgun (WGS) entry which is preliminary data.</text>
</comment>
<dbReference type="InterPro" id="IPR012816">
    <property type="entry name" value="NADAR"/>
</dbReference>
<accession>A0AAV2Z400</accession>
<proteinExistence type="predicted"/>
<reference evidence="2" key="2">
    <citation type="journal article" date="2023" name="Microbiol Resour">
        <title>Decontamination and Annotation of the Draft Genome Sequence of the Oomycete Lagenidium giganteum ARSEF 373.</title>
        <authorList>
            <person name="Morgan W.R."/>
            <person name="Tartar A."/>
        </authorList>
    </citation>
    <scope>NUCLEOTIDE SEQUENCE</scope>
    <source>
        <strain evidence="2">ARSEF 373</strain>
    </source>
</reference>
<feature type="domain" description="NADAR" evidence="1">
    <location>
        <begin position="8"/>
        <end position="181"/>
    </location>
</feature>
<dbReference type="NCBIfam" id="TIGR02464">
    <property type="entry name" value="ribofla_fusion"/>
    <property type="match status" value="1"/>
</dbReference>
<keyword evidence="3" id="KW-1185">Reference proteome</keyword>
<reference evidence="2" key="1">
    <citation type="submission" date="2022-11" db="EMBL/GenBank/DDBJ databases">
        <authorList>
            <person name="Morgan W.R."/>
            <person name="Tartar A."/>
        </authorList>
    </citation>
    <scope>NUCLEOTIDE SEQUENCE</scope>
    <source>
        <strain evidence="2">ARSEF 373</strain>
    </source>
</reference>
<sequence>METKRAVYFYHSRDQIHGCLSNFFKCTFVDDHGRKFQSSEHYFSKRKQELFDPDNHELAAGIMVANAPAIAKQLGRQVRNYDDRVWQAVRFDVMVEALKLKFTSCDELRDDLLSTGSKMLYNASPRDTLGGIGKSVEDVRTLFRYSPALMRVGDVDEETQLEVHGANLLGHALMHVRSWLRAQPQAIVH</sequence>
<evidence type="ECO:0000313" key="3">
    <source>
        <dbReference type="Proteomes" id="UP001146120"/>
    </source>
</evidence>
<dbReference type="CDD" id="cd15457">
    <property type="entry name" value="NADAR"/>
    <property type="match status" value="1"/>
</dbReference>
<name>A0AAV2Z400_9STRA</name>
<dbReference type="Pfam" id="PF08719">
    <property type="entry name" value="NADAR"/>
    <property type="match status" value="1"/>
</dbReference>
<dbReference type="Gene3D" id="1.10.357.40">
    <property type="entry name" value="YbiA-like"/>
    <property type="match status" value="1"/>
</dbReference>
<dbReference type="EMBL" id="DAKRPA010000036">
    <property type="protein sequence ID" value="DBA02081.1"/>
    <property type="molecule type" value="Genomic_DNA"/>
</dbReference>
<evidence type="ECO:0000259" key="1">
    <source>
        <dbReference type="Pfam" id="PF08719"/>
    </source>
</evidence>
<evidence type="ECO:0000313" key="2">
    <source>
        <dbReference type="EMBL" id="DBA02081.1"/>
    </source>
</evidence>
<dbReference type="InterPro" id="IPR037238">
    <property type="entry name" value="YbiA-like_sf"/>
</dbReference>
<protein>
    <recommendedName>
        <fullName evidence="1">NADAR domain-containing protein</fullName>
    </recommendedName>
</protein>
<dbReference type="AlphaFoldDB" id="A0AAV2Z400"/>
<organism evidence="2 3">
    <name type="scientific">Lagenidium giganteum</name>
    <dbReference type="NCBI Taxonomy" id="4803"/>
    <lineage>
        <taxon>Eukaryota</taxon>
        <taxon>Sar</taxon>
        <taxon>Stramenopiles</taxon>
        <taxon>Oomycota</taxon>
        <taxon>Peronosporomycetes</taxon>
        <taxon>Pythiales</taxon>
        <taxon>Pythiaceae</taxon>
    </lineage>
</organism>
<dbReference type="Proteomes" id="UP001146120">
    <property type="component" value="Unassembled WGS sequence"/>
</dbReference>
<dbReference type="SUPFAM" id="SSF143990">
    <property type="entry name" value="YbiA-like"/>
    <property type="match status" value="1"/>
</dbReference>
<gene>
    <name evidence="2" type="ORF">N0F65_011148</name>
</gene>